<keyword evidence="3 7" id="KW-0645">Protease</keyword>
<dbReference type="SUPFAM" id="SSF53474">
    <property type="entry name" value="alpha/beta-Hydrolases"/>
    <property type="match status" value="1"/>
</dbReference>
<dbReference type="EMBL" id="JALLPJ020000841">
    <property type="protein sequence ID" value="KAL3781499.1"/>
    <property type="molecule type" value="Genomic_DNA"/>
</dbReference>
<comment type="caution">
    <text evidence="8">The sequence shown here is derived from an EMBL/GenBank/DDBJ whole genome shotgun (WGS) entry which is preliminary data.</text>
</comment>
<evidence type="ECO:0000313" key="9">
    <source>
        <dbReference type="Proteomes" id="UP001530400"/>
    </source>
</evidence>
<evidence type="ECO:0000313" key="8">
    <source>
        <dbReference type="EMBL" id="KAL3781499.1"/>
    </source>
</evidence>
<dbReference type="PROSITE" id="PS00560">
    <property type="entry name" value="CARBOXYPEPT_SER_HIS"/>
    <property type="match status" value="1"/>
</dbReference>
<evidence type="ECO:0000256" key="7">
    <source>
        <dbReference type="RuleBase" id="RU361156"/>
    </source>
</evidence>
<reference evidence="8 9" key="1">
    <citation type="submission" date="2024-10" db="EMBL/GenBank/DDBJ databases">
        <title>Updated reference genomes for cyclostephanoid diatoms.</title>
        <authorList>
            <person name="Roberts W.R."/>
            <person name="Alverson A.J."/>
        </authorList>
    </citation>
    <scope>NUCLEOTIDE SEQUENCE [LARGE SCALE GENOMIC DNA]</scope>
    <source>
        <strain evidence="8 9">AJA010-31</strain>
    </source>
</reference>
<accession>A0ABD3P1S6</accession>
<evidence type="ECO:0000256" key="5">
    <source>
        <dbReference type="ARBA" id="ARBA00022801"/>
    </source>
</evidence>
<dbReference type="EC" id="3.4.16.-" evidence="7"/>
<gene>
    <name evidence="8" type="ORF">ACHAWO_001351</name>
</gene>
<dbReference type="InterPro" id="IPR033124">
    <property type="entry name" value="Ser_caboxypep_his_AS"/>
</dbReference>
<protein>
    <recommendedName>
        <fullName evidence="7">Carboxypeptidase</fullName>
        <ecNumber evidence="7">3.4.16.-</ecNumber>
    </recommendedName>
</protein>
<proteinExistence type="inferred from homology"/>
<keyword evidence="2 7" id="KW-0121">Carboxypeptidase</keyword>
<dbReference type="AlphaFoldDB" id="A0ABD3P1S6"/>
<keyword evidence="5 7" id="KW-0378">Hydrolase</keyword>
<evidence type="ECO:0000256" key="3">
    <source>
        <dbReference type="ARBA" id="ARBA00022670"/>
    </source>
</evidence>
<dbReference type="GO" id="GO:0006508">
    <property type="term" value="P:proteolysis"/>
    <property type="evidence" value="ECO:0007669"/>
    <property type="project" value="UniProtKB-KW"/>
</dbReference>
<dbReference type="PRINTS" id="PR00724">
    <property type="entry name" value="CRBOXYPTASEC"/>
</dbReference>
<dbReference type="InterPro" id="IPR029058">
    <property type="entry name" value="AB_hydrolase_fold"/>
</dbReference>
<dbReference type="InterPro" id="IPR001563">
    <property type="entry name" value="Peptidase_S10"/>
</dbReference>
<dbReference type="PROSITE" id="PS00131">
    <property type="entry name" value="CARBOXYPEPT_SER_SER"/>
    <property type="match status" value="1"/>
</dbReference>
<keyword evidence="9" id="KW-1185">Reference proteome</keyword>
<dbReference type="InterPro" id="IPR018202">
    <property type="entry name" value="Ser_caboxypep_ser_AS"/>
</dbReference>
<sequence length="666" mass="73182">MHNQPIEYYLQTANKMKLAIALSFLSLATSEEYARINKLRGAELSSPKLAKIQLSRDDTSASHHVHLDPSDKLELNRLLDPSIKSDVKVGGVDIKVEDDAQDIAACAAHTTSSDCSENNCSWCESKAVSSSCYPSSMVGRLPAGVFECGAKVSVEESSQDVAKEEDTVEEMVAEEEKKQVRSEKFNLKEGITLTLSSDAVDKDFCDPNSDVSLAGYMNVKGSQFDTNNDKNLFFWMFEKRTTSLLPTTPSLQSKWPCFFNCQNNDSPNSSTPAQDTSSSSTTSPDDIPLIVWLTGGPGCSSSLALLTENGPCSVNSDGKSTSVNPHSWTESAHVLWLDQPANVGYSYGQDNDTDEEMISEDAYYFLQAFMQSEDGKKYSKNPLFIVGESYGGHYAPAIAHRIWRGNKDLKEGLLSLNLAGLAVGNGLTNPEIQYQYYAEMAFHNSHNLQVIDENTYNGMKSAEGLCVKGIQECNAGTNMMNSFACQASFIGCNTALTTPYRMTGLNPYDITKECGDNPLCYDFSHVESFMNEADTKKKLHVDSHNPQWQTCNMGVNMEFHTDWMKDFSGYVADLLNDDVPALIYAGDVDFICNYLGNKAWVNALEWKDGAAFKAAEDHDWNSGAGLAKSAGKLTFLQVYDAGHMVPSDKPAEALAMITQFLNGEAF</sequence>
<comment type="similarity">
    <text evidence="1 7">Belongs to the peptidase S10 family.</text>
</comment>
<dbReference type="GO" id="GO:0004185">
    <property type="term" value="F:serine-type carboxypeptidase activity"/>
    <property type="evidence" value="ECO:0007669"/>
    <property type="project" value="UniProtKB-UniRule"/>
</dbReference>
<organism evidence="8 9">
    <name type="scientific">Cyclotella atomus</name>
    <dbReference type="NCBI Taxonomy" id="382360"/>
    <lineage>
        <taxon>Eukaryota</taxon>
        <taxon>Sar</taxon>
        <taxon>Stramenopiles</taxon>
        <taxon>Ochrophyta</taxon>
        <taxon>Bacillariophyta</taxon>
        <taxon>Coscinodiscophyceae</taxon>
        <taxon>Thalassiosirophycidae</taxon>
        <taxon>Stephanodiscales</taxon>
        <taxon>Stephanodiscaceae</taxon>
        <taxon>Cyclotella</taxon>
    </lineage>
</organism>
<keyword evidence="4" id="KW-0732">Signal</keyword>
<dbReference type="Proteomes" id="UP001530400">
    <property type="component" value="Unassembled WGS sequence"/>
</dbReference>
<evidence type="ECO:0000256" key="2">
    <source>
        <dbReference type="ARBA" id="ARBA00022645"/>
    </source>
</evidence>
<evidence type="ECO:0000256" key="1">
    <source>
        <dbReference type="ARBA" id="ARBA00009431"/>
    </source>
</evidence>
<dbReference type="Gene3D" id="3.40.50.1820">
    <property type="entry name" value="alpha/beta hydrolase"/>
    <property type="match status" value="1"/>
</dbReference>
<dbReference type="Pfam" id="PF00450">
    <property type="entry name" value="Peptidase_S10"/>
    <property type="match status" value="1"/>
</dbReference>
<name>A0ABD3P1S6_9STRA</name>
<dbReference type="PANTHER" id="PTHR11802:SF113">
    <property type="entry name" value="SERINE CARBOXYPEPTIDASE CTSA-4.1"/>
    <property type="match status" value="1"/>
</dbReference>
<keyword evidence="6" id="KW-0325">Glycoprotein</keyword>
<evidence type="ECO:0000256" key="4">
    <source>
        <dbReference type="ARBA" id="ARBA00022729"/>
    </source>
</evidence>
<evidence type="ECO:0000256" key="6">
    <source>
        <dbReference type="ARBA" id="ARBA00023180"/>
    </source>
</evidence>
<dbReference type="PANTHER" id="PTHR11802">
    <property type="entry name" value="SERINE PROTEASE FAMILY S10 SERINE CARBOXYPEPTIDASE"/>
    <property type="match status" value="1"/>
</dbReference>